<proteinExistence type="inferred from homology"/>
<keyword evidence="11 13" id="KW-0739">Sodium transport</keyword>
<evidence type="ECO:0000256" key="3">
    <source>
        <dbReference type="ARBA" id="ARBA00022448"/>
    </source>
</evidence>
<comment type="similarity">
    <text evidence="2 13">Belongs to the amiloride-sensitive sodium channel (TC 1.A.6) family.</text>
</comment>
<accession>A0AAV5VUS2</accession>
<feature type="region of interest" description="Disordered" evidence="14">
    <location>
        <begin position="219"/>
        <end position="268"/>
    </location>
</feature>
<keyword evidence="4 13" id="KW-0894">Sodium channel</keyword>
<evidence type="ECO:0000256" key="13">
    <source>
        <dbReference type="RuleBase" id="RU000679"/>
    </source>
</evidence>
<comment type="subcellular location">
    <subcellularLocation>
        <location evidence="1">Membrane</location>
        <topology evidence="1">Multi-pass membrane protein</topology>
    </subcellularLocation>
</comment>
<evidence type="ECO:0000256" key="9">
    <source>
        <dbReference type="ARBA" id="ARBA00023136"/>
    </source>
</evidence>
<keyword evidence="12 13" id="KW-0407">Ion channel</keyword>
<evidence type="ECO:0000256" key="5">
    <source>
        <dbReference type="ARBA" id="ARBA00022692"/>
    </source>
</evidence>
<keyword evidence="16" id="KW-1185">Reference proteome</keyword>
<evidence type="ECO:0000256" key="10">
    <source>
        <dbReference type="ARBA" id="ARBA00023180"/>
    </source>
</evidence>
<evidence type="ECO:0000256" key="4">
    <source>
        <dbReference type="ARBA" id="ARBA00022461"/>
    </source>
</evidence>
<gene>
    <name evidence="15" type="ORF">PFISCL1PPCAC_14543</name>
</gene>
<feature type="compositionally biased region" description="Polar residues" evidence="14">
    <location>
        <begin position="243"/>
        <end position="258"/>
    </location>
</feature>
<evidence type="ECO:0000256" key="14">
    <source>
        <dbReference type="SAM" id="MobiDB-lite"/>
    </source>
</evidence>
<keyword evidence="7" id="KW-0915">Sodium</keyword>
<keyword evidence="10" id="KW-0325">Glycoprotein</keyword>
<dbReference type="EMBL" id="BTSY01000004">
    <property type="protein sequence ID" value="GMT23246.1"/>
    <property type="molecule type" value="Genomic_DNA"/>
</dbReference>
<feature type="non-terminal residue" evidence="15">
    <location>
        <position position="357"/>
    </location>
</feature>
<dbReference type="PRINTS" id="PR01078">
    <property type="entry name" value="AMINACHANNEL"/>
</dbReference>
<dbReference type="InterPro" id="IPR001873">
    <property type="entry name" value="ENaC"/>
</dbReference>
<reference evidence="15" key="1">
    <citation type="submission" date="2023-10" db="EMBL/GenBank/DDBJ databases">
        <title>Genome assembly of Pristionchus species.</title>
        <authorList>
            <person name="Yoshida K."/>
            <person name="Sommer R.J."/>
        </authorList>
    </citation>
    <scope>NUCLEOTIDE SEQUENCE</scope>
    <source>
        <strain evidence="15">RS5133</strain>
    </source>
</reference>
<keyword evidence="3 13" id="KW-0813">Transport</keyword>
<dbReference type="Gene3D" id="2.60.470.10">
    <property type="entry name" value="Acid-sensing ion channels like domains"/>
    <property type="match status" value="1"/>
</dbReference>
<evidence type="ECO:0000256" key="2">
    <source>
        <dbReference type="ARBA" id="ARBA00007193"/>
    </source>
</evidence>
<dbReference type="Proteomes" id="UP001432322">
    <property type="component" value="Unassembled WGS sequence"/>
</dbReference>
<evidence type="ECO:0000256" key="12">
    <source>
        <dbReference type="ARBA" id="ARBA00023303"/>
    </source>
</evidence>
<dbReference type="GO" id="GO:0005886">
    <property type="term" value="C:plasma membrane"/>
    <property type="evidence" value="ECO:0007669"/>
    <property type="project" value="TreeGrafter"/>
</dbReference>
<feature type="compositionally biased region" description="Low complexity" evidence="14">
    <location>
        <begin position="259"/>
        <end position="268"/>
    </location>
</feature>
<keyword evidence="5 13" id="KW-0812">Transmembrane</keyword>
<evidence type="ECO:0000256" key="11">
    <source>
        <dbReference type="ARBA" id="ARBA00023201"/>
    </source>
</evidence>
<keyword evidence="9" id="KW-0472">Membrane</keyword>
<dbReference type="Pfam" id="PF00858">
    <property type="entry name" value="ASC"/>
    <property type="match status" value="1"/>
</dbReference>
<evidence type="ECO:0008006" key="17">
    <source>
        <dbReference type="Google" id="ProtNLM"/>
    </source>
</evidence>
<organism evidence="15 16">
    <name type="scientific">Pristionchus fissidentatus</name>
    <dbReference type="NCBI Taxonomy" id="1538716"/>
    <lineage>
        <taxon>Eukaryota</taxon>
        <taxon>Metazoa</taxon>
        <taxon>Ecdysozoa</taxon>
        <taxon>Nematoda</taxon>
        <taxon>Chromadorea</taxon>
        <taxon>Rhabditida</taxon>
        <taxon>Rhabditina</taxon>
        <taxon>Diplogasteromorpha</taxon>
        <taxon>Diplogasteroidea</taxon>
        <taxon>Neodiplogasteridae</taxon>
        <taxon>Pristionchus</taxon>
    </lineage>
</organism>
<name>A0AAV5VUS2_9BILA</name>
<keyword evidence="6" id="KW-1133">Transmembrane helix</keyword>
<evidence type="ECO:0000256" key="6">
    <source>
        <dbReference type="ARBA" id="ARBA00022989"/>
    </source>
</evidence>
<evidence type="ECO:0000313" key="16">
    <source>
        <dbReference type="Proteomes" id="UP001432322"/>
    </source>
</evidence>
<dbReference type="PANTHER" id="PTHR11690">
    <property type="entry name" value="AMILORIDE-SENSITIVE SODIUM CHANNEL-RELATED"/>
    <property type="match status" value="1"/>
</dbReference>
<evidence type="ECO:0000256" key="8">
    <source>
        <dbReference type="ARBA" id="ARBA00023065"/>
    </source>
</evidence>
<feature type="non-terminal residue" evidence="15">
    <location>
        <position position="1"/>
    </location>
</feature>
<evidence type="ECO:0000256" key="7">
    <source>
        <dbReference type="ARBA" id="ARBA00023053"/>
    </source>
</evidence>
<dbReference type="AlphaFoldDB" id="A0AAV5VUS2"/>
<dbReference type="GO" id="GO:0015280">
    <property type="term" value="F:ligand-gated sodium channel activity"/>
    <property type="evidence" value="ECO:0007669"/>
    <property type="project" value="TreeGrafter"/>
</dbReference>
<protein>
    <recommendedName>
        <fullName evidence="17">Ion channel</fullName>
    </recommendedName>
</protein>
<dbReference type="PANTHER" id="PTHR11690:SF269">
    <property type="entry name" value="DEGENERIN-LIKE PROTEIN ASIC-2"/>
    <property type="match status" value="1"/>
</dbReference>
<keyword evidence="8 13" id="KW-0406">Ion transport</keyword>
<comment type="caution">
    <text evidence="15">The sequence shown here is derived from an EMBL/GenBank/DDBJ whole genome shotgun (WGS) entry which is preliminary data.</text>
</comment>
<evidence type="ECO:0000313" key="15">
    <source>
        <dbReference type="EMBL" id="GMT23246.1"/>
    </source>
</evidence>
<sequence>SADFTSFLHPDYGVCYTFSGGRSITRPGKLEGLRMMMIVNQNSPSSNAFDFLPTTESATIWAVIYSSGDIPDFHKDGFRVGVSTQAFVALSLVEQVRLAHPFGNCSSDGSSVSDYYGNYTYTLHKCLHSCLQRLSSERCNCVDPLFPKTANQTFCTTPAHMQCLMSLTDDVSHANTKEGKKICGCQPACNDFVYKKIVTNSIFPSENYKVATGTQAQRDALLGEQRGGRTGGGRDDDEDYNVPPSSTTAARSPVTISNGGTVPTGVTPTTTGYKNGECKYKGPPDAARTELATVSQCRNHYKELFNDPNLIVIQGFPCTSSKLCKACVMFANPPTIDSFPCSYSQYPTNYCDDKNNK</sequence>
<evidence type="ECO:0000256" key="1">
    <source>
        <dbReference type="ARBA" id="ARBA00004141"/>
    </source>
</evidence>